<evidence type="ECO:0000313" key="1">
    <source>
        <dbReference type="EMBL" id="CCX06657.1"/>
    </source>
</evidence>
<proteinExistence type="predicted"/>
<evidence type="ECO:0000313" key="2">
    <source>
        <dbReference type="Proteomes" id="UP000018144"/>
    </source>
</evidence>
<dbReference type="AlphaFoldDB" id="U4KX92"/>
<dbReference type="EMBL" id="HF935304">
    <property type="protein sequence ID" value="CCX06657.1"/>
    <property type="molecule type" value="Genomic_DNA"/>
</dbReference>
<keyword evidence="2" id="KW-1185">Reference proteome</keyword>
<protein>
    <submittedName>
        <fullName evidence="1">Uncharacterized protein</fullName>
    </submittedName>
</protein>
<name>U4KX92_PYROM</name>
<reference evidence="1 2" key="1">
    <citation type="journal article" date="2013" name="PLoS Genet.">
        <title>The genome and development-dependent transcriptomes of Pyronema confluens: a window into fungal evolution.</title>
        <authorList>
            <person name="Traeger S."/>
            <person name="Altegoer F."/>
            <person name="Freitag M."/>
            <person name="Gabaldon T."/>
            <person name="Kempken F."/>
            <person name="Kumar A."/>
            <person name="Marcet-Houben M."/>
            <person name="Poggeler S."/>
            <person name="Stajich J.E."/>
            <person name="Nowrousian M."/>
        </authorList>
    </citation>
    <scope>NUCLEOTIDE SEQUENCE [LARGE SCALE GENOMIC DNA]</scope>
    <source>
        <strain evidence="2">CBS 100304</strain>
        <tissue evidence="1">Vegetative mycelium</tissue>
    </source>
</reference>
<accession>U4KX92</accession>
<gene>
    <name evidence="1" type="ORF">PCON_06244</name>
</gene>
<sequence>MRWYSIHLWYRLRRDVKFVRRVNEVLFNFYFAPSTRSNTLSTHRQYRRLISEPALNQGLPQNS</sequence>
<organism evidence="1 2">
    <name type="scientific">Pyronema omphalodes (strain CBS 100304)</name>
    <name type="common">Pyronema confluens</name>
    <dbReference type="NCBI Taxonomy" id="1076935"/>
    <lineage>
        <taxon>Eukaryota</taxon>
        <taxon>Fungi</taxon>
        <taxon>Dikarya</taxon>
        <taxon>Ascomycota</taxon>
        <taxon>Pezizomycotina</taxon>
        <taxon>Pezizomycetes</taxon>
        <taxon>Pezizales</taxon>
        <taxon>Pyronemataceae</taxon>
        <taxon>Pyronema</taxon>
    </lineage>
</organism>
<dbReference type="Proteomes" id="UP000018144">
    <property type="component" value="Unassembled WGS sequence"/>
</dbReference>